<dbReference type="InterPro" id="IPR053195">
    <property type="entry name" value="Bax-like"/>
</dbReference>
<dbReference type="EMBL" id="CP009888">
    <property type="protein sequence ID" value="AIY65662.1"/>
    <property type="molecule type" value="Genomic_DNA"/>
</dbReference>
<dbReference type="OrthoDB" id="9788155at2"/>
<evidence type="ECO:0000313" key="2">
    <source>
        <dbReference type="EMBL" id="AIY65662.1"/>
    </source>
</evidence>
<evidence type="ECO:0000259" key="1">
    <source>
        <dbReference type="SMART" id="SM00047"/>
    </source>
</evidence>
<keyword evidence="3" id="KW-1185">Reference proteome</keyword>
<dbReference type="PANTHER" id="PTHR40572:SF1">
    <property type="entry name" value="PROTEIN BAX"/>
    <property type="match status" value="1"/>
</dbReference>
<dbReference type="PANTHER" id="PTHR40572">
    <property type="entry name" value="PROTEIN BAX"/>
    <property type="match status" value="1"/>
</dbReference>
<name>A0A0A7EI88_9GAMM</name>
<gene>
    <name evidence="2" type="ORF">OM33_11230</name>
</gene>
<dbReference type="STRING" id="1348114.OM33_11230"/>
<evidence type="ECO:0000313" key="3">
    <source>
        <dbReference type="Proteomes" id="UP000030341"/>
    </source>
</evidence>
<dbReference type="Gene3D" id="1.10.530.10">
    <property type="match status" value="1"/>
</dbReference>
<dbReference type="AlphaFoldDB" id="A0A0A7EI88"/>
<reference evidence="2 3" key="1">
    <citation type="submission" date="2014-11" db="EMBL/GenBank/DDBJ databases">
        <title>Complete Genome Sequence of Pseudoalteromonas sp. Strain OCN003 Isolated from Kaneohe Bay, Oahu, Hawaii.</title>
        <authorList>
            <person name="Beurmann S."/>
            <person name="Videau P."/>
            <person name="Ushijima B."/>
            <person name="Smith A.M."/>
            <person name="Aeby G.S."/>
            <person name="Callahan S.M."/>
            <person name="Belcaid M."/>
        </authorList>
    </citation>
    <scope>NUCLEOTIDE SEQUENCE [LARGE SCALE GENOMIC DNA]</scope>
    <source>
        <strain evidence="2 3">OCN003</strain>
    </source>
</reference>
<dbReference type="HOGENOM" id="CLU_061344_1_0_6"/>
<dbReference type="Proteomes" id="UP000030341">
    <property type="component" value="Chromosome 1"/>
</dbReference>
<sequence length="267" mass="30823">MKLLIRLLAITFFAYMLASPWLLKPELPAQDEQVAEQVIEPVVEKPLHDVVLPDFANMTNVQQRKQAFFDLLKPYVIAENQRILKQREIIDLALTELELGFDIPSSQIASLKTILAEYKIEPVVNEENLLVAIKRVDLIPRSMVLTQAANESGWGTSRFARIGLNFFGLWCFKEGCGMVPNKRNAGSNHEVAAFKTLEQSVRAYFRNINTHPAYKQLRDLRQSNRYDEQLILAEKLLYGLESYSERGHEYIEELNQMLITNQRYFSD</sequence>
<dbReference type="KEGG" id="pseo:OM33_11230"/>
<accession>A0A0A7EI88</accession>
<proteinExistence type="predicted"/>
<dbReference type="GO" id="GO:0004040">
    <property type="term" value="F:amidase activity"/>
    <property type="evidence" value="ECO:0007669"/>
    <property type="project" value="InterPro"/>
</dbReference>
<dbReference type="RefSeq" id="WP_038641748.1">
    <property type="nucleotide sequence ID" value="NZ_CP009888.1"/>
</dbReference>
<organism evidence="2 3">
    <name type="scientific">Pseudoalteromonas piratica</name>
    <dbReference type="NCBI Taxonomy" id="1348114"/>
    <lineage>
        <taxon>Bacteria</taxon>
        <taxon>Pseudomonadati</taxon>
        <taxon>Pseudomonadota</taxon>
        <taxon>Gammaproteobacteria</taxon>
        <taxon>Alteromonadales</taxon>
        <taxon>Pseudoalteromonadaceae</taxon>
        <taxon>Pseudoalteromonas</taxon>
    </lineage>
</organism>
<dbReference type="SMART" id="SM00047">
    <property type="entry name" value="LYZ2"/>
    <property type="match status" value="1"/>
</dbReference>
<dbReference type="InterPro" id="IPR002901">
    <property type="entry name" value="MGlyc_endo_b_GlcNAc-like_dom"/>
</dbReference>
<feature type="domain" description="Mannosyl-glycoprotein endo-beta-N-acetylglucosamidase-like" evidence="1">
    <location>
        <begin position="119"/>
        <end position="251"/>
    </location>
</feature>
<dbReference type="eggNOG" id="COG2992">
    <property type="taxonomic scope" value="Bacteria"/>
</dbReference>
<protein>
    <submittedName>
        <fullName evidence="2">Glucosaminidase</fullName>
    </submittedName>
</protein>
<dbReference type="Pfam" id="PF01832">
    <property type="entry name" value="Glucosaminidase"/>
    <property type="match status" value="1"/>
</dbReference>